<proteinExistence type="predicted"/>
<evidence type="ECO:0000313" key="1">
    <source>
        <dbReference type="EMBL" id="PAM64686.1"/>
    </source>
</evidence>
<dbReference type="AlphaFoldDB" id="A0A270NIE8"/>
<reference evidence="2 3" key="1">
    <citation type="submission" date="2017-06" db="EMBL/GenBank/DDBJ databases">
        <title>Genome sequencing and assembly of Stenotrophomonas maltophilia DF07.</title>
        <authorList>
            <person name="Iyer R."/>
        </authorList>
    </citation>
    <scope>NUCLEOTIDE SEQUENCE [LARGE SCALE GENOMIC DNA]</scope>
    <source>
        <strain evidence="2 3">DF07</strain>
        <plasmid evidence="1">unnamed1</plasmid>
    </source>
</reference>
<accession>A0A270NIE8</accession>
<geneLocation type="plasmid" evidence="1">
    <name>unnamed1</name>
</geneLocation>
<sequence>MSTITQTSPLPPAIPTDIHREEEATLACLTEASNHAAPVPLPALEVHGETAPLPEAHAAAPNVFQAVVAPEFIPGCREQGRVGLRMKISSRG</sequence>
<dbReference type="EMBL" id="NJGC01000009">
    <property type="protein sequence ID" value="PAM71843.1"/>
    <property type="molecule type" value="Genomic_DNA"/>
</dbReference>
<dbReference type="EMBL" id="NJGC01000149">
    <property type="protein sequence ID" value="PAM64686.1"/>
    <property type="molecule type" value="Genomic_DNA"/>
</dbReference>
<keyword evidence="1" id="KW-0614">Plasmid</keyword>
<dbReference type="Proteomes" id="UP000216433">
    <property type="component" value="Unassembled WGS sequence"/>
</dbReference>
<evidence type="ECO:0000313" key="2">
    <source>
        <dbReference type="EMBL" id="PAM71843.1"/>
    </source>
</evidence>
<evidence type="ECO:0000313" key="3">
    <source>
        <dbReference type="Proteomes" id="UP000216433"/>
    </source>
</evidence>
<dbReference type="RefSeq" id="WP_095377881.1">
    <property type="nucleotide sequence ID" value="NZ_NJGC01000009.1"/>
</dbReference>
<gene>
    <name evidence="2" type="ORF">CEK00_09640</name>
    <name evidence="1" type="ORF">CEK00_21960</name>
</gene>
<comment type="caution">
    <text evidence="2">The sequence shown here is derived from an EMBL/GenBank/DDBJ whole genome shotgun (WGS) entry which is preliminary data.</text>
</comment>
<name>A0A270NIE8_STEMA</name>
<protein>
    <submittedName>
        <fullName evidence="2">Uncharacterized protein</fullName>
    </submittedName>
</protein>
<organism evidence="2 3">
    <name type="scientific">Stenotrophomonas maltophilia</name>
    <name type="common">Pseudomonas maltophilia</name>
    <name type="synonym">Xanthomonas maltophilia</name>
    <dbReference type="NCBI Taxonomy" id="40324"/>
    <lineage>
        <taxon>Bacteria</taxon>
        <taxon>Pseudomonadati</taxon>
        <taxon>Pseudomonadota</taxon>
        <taxon>Gammaproteobacteria</taxon>
        <taxon>Lysobacterales</taxon>
        <taxon>Lysobacteraceae</taxon>
        <taxon>Stenotrophomonas</taxon>
        <taxon>Stenotrophomonas maltophilia group</taxon>
    </lineage>
</organism>